<sequence length="179" mass="20461">MIKRKEFVAKSGLPLLDPFHPISPEGSDWKKADRQYRQFLIAQQGHQYLPVFRRVGSTTILKDFALLADNSEEGKQAIAFYTNELFESGGHTTAPLVYYCLEALEGTWGDDKIKEYAQQAISASTQNPELAQMRDMPERMEREKSTATTEEIKQVEPMMAKLAEIVAEQDEYVQKLRNI</sequence>
<comment type="caution">
    <text evidence="1">The sequence shown here is derived from an EMBL/GenBank/DDBJ whole genome shotgun (WGS) entry which is preliminary data.</text>
</comment>
<dbReference type="Proteomes" id="UP000598271">
    <property type="component" value="Unassembled WGS sequence"/>
</dbReference>
<dbReference type="EMBL" id="BMXF01000003">
    <property type="protein sequence ID" value="GHB77409.1"/>
    <property type="molecule type" value="Genomic_DNA"/>
</dbReference>
<accession>A0A8J3GAX8</accession>
<evidence type="ECO:0000313" key="2">
    <source>
        <dbReference type="Proteomes" id="UP000598271"/>
    </source>
</evidence>
<keyword evidence="2" id="KW-1185">Reference proteome</keyword>
<evidence type="ECO:0000313" key="1">
    <source>
        <dbReference type="EMBL" id="GHB77409.1"/>
    </source>
</evidence>
<name>A0A8J3GAX8_9BACT</name>
<reference evidence="1 2" key="1">
    <citation type="journal article" date="2014" name="Int. J. Syst. Evol. Microbiol.">
        <title>Complete genome sequence of Corynebacterium casei LMG S-19264T (=DSM 44701T), isolated from a smear-ripened cheese.</title>
        <authorList>
            <consortium name="US DOE Joint Genome Institute (JGI-PGF)"/>
            <person name="Walter F."/>
            <person name="Albersmeier A."/>
            <person name="Kalinowski J."/>
            <person name="Ruckert C."/>
        </authorList>
    </citation>
    <scope>NUCLEOTIDE SEQUENCE [LARGE SCALE GENOMIC DNA]</scope>
    <source>
        <strain evidence="1 2">KCTC 12866</strain>
    </source>
</reference>
<protein>
    <submittedName>
        <fullName evidence="1">Uncharacterized protein</fullName>
    </submittedName>
</protein>
<gene>
    <name evidence="1" type="ORF">GCM10007390_34380</name>
</gene>
<dbReference type="AlphaFoldDB" id="A0A8J3GAX8"/>
<organism evidence="1 2">
    <name type="scientific">Persicitalea jodogahamensis</name>
    <dbReference type="NCBI Taxonomy" id="402147"/>
    <lineage>
        <taxon>Bacteria</taxon>
        <taxon>Pseudomonadati</taxon>
        <taxon>Bacteroidota</taxon>
        <taxon>Cytophagia</taxon>
        <taxon>Cytophagales</taxon>
        <taxon>Spirosomataceae</taxon>
        <taxon>Persicitalea</taxon>
    </lineage>
</organism>
<proteinExistence type="predicted"/>